<reference evidence="1 2" key="1">
    <citation type="submission" date="2018-05" db="EMBL/GenBank/DDBJ databases">
        <title>Genomic Encyclopedia of Type Strains, Phase IV (KMG-IV): sequencing the most valuable type-strain genomes for metagenomic binning, comparative biology and taxonomic classification.</title>
        <authorList>
            <person name="Goeker M."/>
        </authorList>
    </citation>
    <scope>NUCLEOTIDE SEQUENCE [LARGE SCALE GENOMIC DNA]</scope>
    <source>
        <strain evidence="1 2">DSM 25134</strain>
    </source>
</reference>
<comment type="caution">
    <text evidence="1">The sequence shown here is derived from an EMBL/GenBank/DDBJ whole genome shotgun (WGS) entry which is preliminary data.</text>
</comment>
<organism evidence="1 2">
    <name type="scientific">Aquitalea magnusonii</name>
    <dbReference type="NCBI Taxonomy" id="332411"/>
    <lineage>
        <taxon>Bacteria</taxon>
        <taxon>Pseudomonadati</taxon>
        <taxon>Pseudomonadota</taxon>
        <taxon>Betaproteobacteria</taxon>
        <taxon>Neisseriales</taxon>
        <taxon>Chromobacteriaceae</taxon>
        <taxon>Aquitalea</taxon>
    </lineage>
</organism>
<accession>A0A318JX76</accession>
<evidence type="ECO:0000313" key="1">
    <source>
        <dbReference type="EMBL" id="PXX49951.1"/>
    </source>
</evidence>
<gene>
    <name evidence="1" type="ORF">DFR38_103131</name>
</gene>
<keyword evidence="2" id="KW-1185">Reference proteome</keyword>
<evidence type="ECO:0000313" key="2">
    <source>
        <dbReference type="Proteomes" id="UP000248395"/>
    </source>
</evidence>
<sequence length="104" mass="11577">MLIFALLSLLVIAAIVAWSLKSGKRKNNKVADDSRIYAAHTQSRPLEPLEHSTGHAFGLLLKAARGDRSVVEKWIMAEQHQNIPPISRDGAIEQLAKRLQASRR</sequence>
<protein>
    <submittedName>
        <fullName evidence="1">Uncharacterized protein</fullName>
    </submittedName>
</protein>
<dbReference type="Proteomes" id="UP000248395">
    <property type="component" value="Unassembled WGS sequence"/>
</dbReference>
<dbReference type="AlphaFoldDB" id="A0A318JX76"/>
<name>A0A318JX76_9NEIS</name>
<proteinExistence type="predicted"/>
<dbReference type="RefSeq" id="WP_059286874.1">
    <property type="nucleotide sequence ID" value="NZ_LNQU01000120.1"/>
</dbReference>
<dbReference type="OrthoDB" id="8591049at2"/>
<dbReference type="EMBL" id="QJKC01000003">
    <property type="protein sequence ID" value="PXX49951.1"/>
    <property type="molecule type" value="Genomic_DNA"/>
</dbReference>